<evidence type="ECO:0000313" key="3">
    <source>
        <dbReference type="Proteomes" id="UP000007350"/>
    </source>
</evidence>
<dbReference type="Proteomes" id="UP000007350">
    <property type="component" value="Unassembled WGS sequence"/>
</dbReference>
<evidence type="ECO:0000313" key="2">
    <source>
        <dbReference type="EMBL" id="EKF39061.1"/>
    </source>
</evidence>
<name>K2NVP5_TRYCR</name>
<comment type="caution">
    <text evidence="2">The sequence shown here is derived from an EMBL/GenBank/DDBJ whole genome shotgun (WGS) entry which is preliminary data.</text>
</comment>
<dbReference type="AlphaFoldDB" id="K2NVP5"/>
<feature type="non-terminal residue" evidence="2">
    <location>
        <position position="144"/>
    </location>
</feature>
<dbReference type="EMBL" id="AHKC01001703">
    <property type="protein sequence ID" value="EKF39061.1"/>
    <property type="molecule type" value="Genomic_DNA"/>
</dbReference>
<accession>K2NVP5</accession>
<proteinExistence type="predicted"/>
<keyword evidence="3" id="KW-1185">Reference proteome</keyword>
<dbReference type="InterPro" id="IPR053915">
    <property type="entry name" value="DGF-1_b-sheet_dom"/>
</dbReference>
<feature type="domain" description="Dispersed gene family protein 1 beta-sheet" evidence="1">
    <location>
        <begin position="2"/>
        <end position="98"/>
    </location>
</feature>
<organism evidence="2 3">
    <name type="scientific">Trypanosoma cruzi marinkellei</name>
    <dbReference type="NCBI Taxonomy" id="85056"/>
    <lineage>
        <taxon>Eukaryota</taxon>
        <taxon>Discoba</taxon>
        <taxon>Euglenozoa</taxon>
        <taxon>Kinetoplastea</taxon>
        <taxon>Metakinetoplastina</taxon>
        <taxon>Trypanosomatida</taxon>
        <taxon>Trypanosomatidae</taxon>
        <taxon>Trypanosoma</taxon>
        <taxon>Schizotrypanum</taxon>
    </lineage>
</organism>
<dbReference type="OrthoDB" id="10437661at2759"/>
<gene>
    <name evidence="2" type="ORF">MOQ_000717</name>
</gene>
<sequence length="144" mass="14657">MHYSQLSGLTEAVASPLVLHATSLLRTQLRVSNTVLRSLHVGGSAVYVGGDVDLLSSAVVLDGLSLEAWGGPTASAMRAASSSRLSLRSHSVFSVTNVSVMSSGGGIVLGERLAVFDSVLRFVGVDGSVASSLVRCDGGIIDAG</sequence>
<evidence type="ECO:0000259" key="1">
    <source>
        <dbReference type="Pfam" id="PF22274"/>
    </source>
</evidence>
<reference evidence="2 3" key="1">
    <citation type="journal article" date="2012" name="BMC Genomics">
        <title>Comparative genomic analysis of human infective Trypanosoma cruzi lineages with the bat-restricted subspecies T. cruzi marinkellei.</title>
        <authorList>
            <person name="Franzen O."/>
            <person name="Talavera-Lopez C."/>
            <person name="Ochaya S."/>
            <person name="Butler C.E."/>
            <person name="Messenger L.A."/>
            <person name="Lewis M.D."/>
            <person name="Llewellyn M.S."/>
            <person name="Marinkelle C.J."/>
            <person name="Tyler K.M."/>
            <person name="Miles M.A."/>
            <person name="Andersson B."/>
        </authorList>
    </citation>
    <scope>NUCLEOTIDE SEQUENCE [LARGE SCALE GENOMIC DNA]</scope>
    <source>
        <strain evidence="2 3">B7</strain>
    </source>
</reference>
<protein>
    <submittedName>
        <fullName evidence="2">Dispersed gene family protein 1 (DGF-1), putative</fullName>
    </submittedName>
</protein>
<dbReference type="Pfam" id="PF22274">
    <property type="entry name" value="DGF-1_beta-sheet"/>
    <property type="match status" value="1"/>
</dbReference>